<evidence type="ECO:0000313" key="2">
    <source>
        <dbReference type="Proteomes" id="UP000251891"/>
    </source>
</evidence>
<comment type="caution">
    <text evidence="1">The sequence shown here is derived from an EMBL/GenBank/DDBJ whole genome shotgun (WGS) entry which is preliminary data.</text>
</comment>
<name>A0A365GX62_9ACTN</name>
<dbReference type="EMBL" id="QLYX01000019">
    <property type="protein sequence ID" value="RAY11419.1"/>
    <property type="molecule type" value="Genomic_DNA"/>
</dbReference>
<dbReference type="RefSeq" id="WP_111871611.1">
    <property type="nucleotide sequence ID" value="NZ_QLYX01000019.1"/>
</dbReference>
<dbReference type="AlphaFoldDB" id="A0A365GX62"/>
<organism evidence="1 2">
    <name type="scientific">Actinomadura craniellae</name>
    <dbReference type="NCBI Taxonomy" id="2231787"/>
    <lineage>
        <taxon>Bacteria</taxon>
        <taxon>Bacillati</taxon>
        <taxon>Actinomycetota</taxon>
        <taxon>Actinomycetes</taxon>
        <taxon>Streptosporangiales</taxon>
        <taxon>Thermomonosporaceae</taxon>
        <taxon>Actinomadura</taxon>
    </lineage>
</organism>
<gene>
    <name evidence="1" type="ORF">DPM19_30830</name>
</gene>
<sequence length="68" mass="7399">MDPDRIAAALERAHPGWAIVPGHYTGRFTAIPGPSYPYRDSGMIIAGDPAELERRMALIEAHGQGDVR</sequence>
<dbReference type="OrthoDB" id="3542573at2"/>
<dbReference type="Proteomes" id="UP000251891">
    <property type="component" value="Unassembled WGS sequence"/>
</dbReference>
<evidence type="ECO:0000313" key="1">
    <source>
        <dbReference type="EMBL" id="RAY11419.1"/>
    </source>
</evidence>
<protein>
    <submittedName>
        <fullName evidence="1">Uncharacterized protein</fullName>
    </submittedName>
</protein>
<proteinExistence type="predicted"/>
<accession>A0A365GX62</accession>
<keyword evidence="2" id="KW-1185">Reference proteome</keyword>
<reference evidence="1 2" key="1">
    <citation type="submission" date="2018-06" db="EMBL/GenBank/DDBJ databases">
        <title>Actinomadura craniellae sp. nov. isolated from marine sponge Craniella sp.</title>
        <authorList>
            <person name="Li L."/>
            <person name="Xu Q.H."/>
            <person name="Lin H.W."/>
            <person name="Lu Y.H."/>
        </authorList>
    </citation>
    <scope>NUCLEOTIDE SEQUENCE [LARGE SCALE GENOMIC DNA]</scope>
    <source>
        <strain evidence="1 2">LHW63021</strain>
    </source>
</reference>